<dbReference type="EMBL" id="AHPL01000003">
    <property type="protein sequence ID" value="KEC56017.1"/>
    <property type="molecule type" value="Genomic_DNA"/>
</dbReference>
<reference evidence="1 2" key="1">
    <citation type="submission" date="2012-04" db="EMBL/GenBank/DDBJ databases">
        <title>The Genome Sequence of Bartonella koehlerae C-29.</title>
        <authorList>
            <consortium name="The Broad Institute Genome Sequencing Platform"/>
            <consortium name="The Broad Institute Genome Sequencing Center for Infectious Disease"/>
            <person name="Feldgarden M."/>
            <person name="Kirby J."/>
            <person name="Kosoy M."/>
            <person name="Birtles R."/>
            <person name="Probert W.S."/>
            <person name="Chiaraviglio L."/>
            <person name="Walker B."/>
            <person name="Young S.K."/>
            <person name="Zeng Q."/>
            <person name="Gargeya S."/>
            <person name="Fitzgerald M."/>
            <person name="Haas B."/>
            <person name="Abouelleil A."/>
            <person name="Alvarado L."/>
            <person name="Arachchi H.M."/>
            <person name="Berlin A.M."/>
            <person name="Chapman S.B."/>
            <person name="Goldberg J."/>
            <person name="Griggs A."/>
            <person name="Gujja S."/>
            <person name="Hansen M."/>
            <person name="Howarth C."/>
            <person name="Imamovic A."/>
            <person name="Larimer J."/>
            <person name="McCowen C."/>
            <person name="Montmayeur A."/>
            <person name="Murphy C."/>
            <person name="Neiman D."/>
            <person name="Pearson M."/>
            <person name="Priest M."/>
            <person name="Roberts A."/>
            <person name="Saif S."/>
            <person name="Shea T."/>
            <person name="Sisk P."/>
            <person name="Sykes S."/>
            <person name="Wortman J."/>
            <person name="Nusbaum C."/>
            <person name="Birren B."/>
        </authorList>
    </citation>
    <scope>NUCLEOTIDE SEQUENCE [LARGE SCALE GENOMIC DNA]</scope>
    <source>
        <strain evidence="1 2">C-29</strain>
    </source>
</reference>
<accession>A0A067WJE2</accession>
<dbReference type="Proteomes" id="UP000027015">
    <property type="component" value="Unassembled WGS sequence"/>
</dbReference>
<sequence length="84" mass="9598">MLLILDVKAFLKKARKNKGLFIKLCLFFLEIYKKFFHFQLSTAIKKMKNCLDVGKGSDTNGYDHEVSPVSLSMVIFGALGYRMS</sequence>
<comment type="caution">
    <text evidence="1">The sequence shown here is derived from an EMBL/GenBank/DDBJ whole genome shotgun (WGS) entry which is preliminary data.</text>
</comment>
<dbReference type="HOGENOM" id="CLU_2520871_0_0_5"/>
<dbReference type="STRING" id="1134510.O9A_00242"/>
<gene>
    <name evidence="1" type="ORF">O9A_00242</name>
</gene>
<name>A0A067WJE2_9HYPH</name>
<protein>
    <submittedName>
        <fullName evidence="1">Uncharacterized protein</fullName>
    </submittedName>
</protein>
<organism evidence="1 2">
    <name type="scientific">Bartonella koehlerae C-29</name>
    <dbReference type="NCBI Taxonomy" id="1134510"/>
    <lineage>
        <taxon>Bacteria</taxon>
        <taxon>Pseudomonadati</taxon>
        <taxon>Pseudomonadota</taxon>
        <taxon>Alphaproteobacteria</taxon>
        <taxon>Hyphomicrobiales</taxon>
        <taxon>Bartonellaceae</taxon>
        <taxon>Bartonella</taxon>
    </lineage>
</organism>
<evidence type="ECO:0000313" key="2">
    <source>
        <dbReference type="Proteomes" id="UP000027015"/>
    </source>
</evidence>
<proteinExistence type="predicted"/>
<evidence type="ECO:0000313" key="1">
    <source>
        <dbReference type="EMBL" id="KEC56017.1"/>
    </source>
</evidence>
<dbReference type="AlphaFoldDB" id="A0A067WJE2"/>
<keyword evidence="2" id="KW-1185">Reference proteome</keyword>